<feature type="disulfide bond" evidence="26">
    <location>
        <begin position="124"/>
        <end position="133"/>
    </location>
</feature>
<comment type="catalytic activity">
    <reaction evidence="24">
        <text>(9Z,12Z)-octadecadienoate + AH2 + O2 = (13S)-hydroxy-(9Z,11E)-octadecadienoate + A + H2O</text>
        <dbReference type="Rhea" id="RHEA:75451"/>
        <dbReference type="ChEBI" id="CHEBI:13193"/>
        <dbReference type="ChEBI" id="CHEBI:15377"/>
        <dbReference type="ChEBI" id="CHEBI:15379"/>
        <dbReference type="ChEBI" id="CHEBI:17499"/>
        <dbReference type="ChEBI" id="CHEBI:30245"/>
        <dbReference type="ChEBI" id="CHEBI:90850"/>
    </reaction>
    <physiologicalReaction direction="left-to-right" evidence="24">
        <dbReference type="Rhea" id="RHEA:75452"/>
    </physiologicalReaction>
</comment>
<evidence type="ECO:0000256" key="16">
    <source>
        <dbReference type="ARBA" id="ARBA00022848"/>
    </source>
</evidence>
<comment type="catalytic activity">
    <reaction evidence="25">
        <text>(9Z,12Z)-octadecadienoate + AH2 + O2 = (13R)-hydroxy-(9Z,11E)-octadecadienoate + A + H2O</text>
        <dbReference type="Rhea" id="RHEA:75455"/>
        <dbReference type="ChEBI" id="CHEBI:13193"/>
        <dbReference type="ChEBI" id="CHEBI:15377"/>
        <dbReference type="ChEBI" id="CHEBI:15379"/>
        <dbReference type="ChEBI" id="CHEBI:17499"/>
        <dbReference type="ChEBI" id="CHEBI:30245"/>
        <dbReference type="ChEBI" id="CHEBI:136655"/>
    </reaction>
    <physiologicalReaction direction="left-to-right" evidence="25">
        <dbReference type="Rhea" id="RHEA:75456"/>
    </physiologicalReaction>
</comment>
<evidence type="ECO:0000256" key="23">
    <source>
        <dbReference type="ARBA" id="ARBA00036313"/>
    </source>
</evidence>
<reference evidence="29" key="1">
    <citation type="submission" date="2025-08" db="UniProtKB">
        <authorList>
            <consortium name="RefSeq"/>
        </authorList>
    </citation>
    <scope>IDENTIFICATION</scope>
    <source>
        <tissue evidence="29">Whole body</tissue>
    </source>
</reference>
<keyword evidence="14" id="KW-0256">Endoplasmic reticulum</keyword>
<evidence type="ECO:0000256" key="20">
    <source>
        <dbReference type="ARBA" id="ARBA00023098"/>
    </source>
</evidence>
<evidence type="ECO:0000256" key="26">
    <source>
        <dbReference type="PROSITE-ProRule" id="PRU00076"/>
    </source>
</evidence>
<comment type="pathway">
    <text evidence="4">Lipid metabolism; prostaglandin biosynthesis.</text>
</comment>
<evidence type="ECO:0000256" key="1">
    <source>
        <dbReference type="ARBA" id="ARBA00001970"/>
    </source>
</evidence>
<evidence type="ECO:0000256" key="15">
    <source>
        <dbReference type="ARBA" id="ARBA00022832"/>
    </source>
</evidence>
<dbReference type="GeneID" id="112681725"/>
<evidence type="ECO:0000256" key="4">
    <source>
        <dbReference type="ARBA" id="ARBA00004702"/>
    </source>
</evidence>
<keyword evidence="8" id="KW-0644">Prostaglandin metabolism</keyword>
<keyword evidence="26" id="KW-1015">Disulfide bond</keyword>
<keyword evidence="15" id="KW-0276">Fatty acid metabolism</keyword>
<evidence type="ECO:0000256" key="14">
    <source>
        <dbReference type="ARBA" id="ARBA00022824"/>
    </source>
</evidence>
<dbReference type="GO" id="GO:0020037">
    <property type="term" value="F:heme binding"/>
    <property type="evidence" value="ECO:0007669"/>
    <property type="project" value="InterPro"/>
</dbReference>
<keyword evidence="28" id="KW-1185">Reference proteome</keyword>
<evidence type="ECO:0000256" key="21">
    <source>
        <dbReference type="ARBA" id="ARBA00023160"/>
    </source>
</evidence>
<evidence type="ECO:0000256" key="11">
    <source>
        <dbReference type="ARBA" id="ARBA00022585"/>
    </source>
</evidence>
<dbReference type="Gene3D" id="2.10.25.10">
    <property type="entry name" value="Laminin"/>
    <property type="match status" value="1"/>
</dbReference>
<keyword evidence="18" id="KW-0560">Oxidoreductase</keyword>
<comment type="similarity">
    <text evidence="5">Belongs to the prostaglandin G/H synthase family.</text>
</comment>
<evidence type="ECO:0000256" key="10">
    <source>
        <dbReference type="ARBA" id="ARBA00022559"/>
    </source>
</evidence>
<dbReference type="InterPro" id="IPR019791">
    <property type="entry name" value="Haem_peroxidase_animal"/>
</dbReference>
<organism evidence="28 29">
    <name type="scientific">Sipha flava</name>
    <name type="common">yellow sugarcane aphid</name>
    <dbReference type="NCBI Taxonomy" id="143950"/>
    <lineage>
        <taxon>Eukaryota</taxon>
        <taxon>Metazoa</taxon>
        <taxon>Ecdysozoa</taxon>
        <taxon>Arthropoda</taxon>
        <taxon>Hexapoda</taxon>
        <taxon>Insecta</taxon>
        <taxon>Pterygota</taxon>
        <taxon>Neoptera</taxon>
        <taxon>Paraneoptera</taxon>
        <taxon>Hemiptera</taxon>
        <taxon>Sternorrhyncha</taxon>
        <taxon>Aphidomorpha</taxon>
        <taxon>Aphidoidea</taxon>
        <taxon>Aphididae</taxon>
        <taxon>Sipha</taxon>
    </lineage>
</organism>
<keyword evidence="10" id="KW-0575">Peroxidase</keyword>
<dbReference type="GO" id="GO:0043005">
    <property type="term" value="C:neuron projection"/>
    <property type="evidence" value="ECO:0007669"/>
    <property type="project" value="TreeGrafter"/>
</dbReference>
<keyword evidence="12" id="KW-0349">Heme</keyword>
<keyword evidence="17" id="KW-0223">Dioxygenase</keyword>
<dbReference type="GO" id="GO:0004601">
    <property type="term" value="F:peroxidase activity"/>
    <property type="evidence" value="ECO:0007669"/>
    <property type="project" value="UniProtKB-KW"/>
</dbReference>
<dbReference type="Gene3D" id="1.10.640.10">
    <property type="entry name" value="Haem peroxidase domain superfamily, animal type"/>
    <property type="match status" value="1"/>
</dbReference>
<dbReference type="PROSITE" id="PS50026">
    <property type="entry name" value="EGF_3"/>
    <property type="match status" value="1"/>
</dbReference>
<evidence type="ECO:0000256" key="18">
    <source>
        <dbReference type="ARBA" id="ARBA00023002"/>
    </source>
</evidence>
<dbReference type="InterPro" id="IPR037120">
    <property type="entry name" value="Haem_peroxidase_sf_animal"/>
</dbReference>
<evidence type="ECO:0000256" key="24">
    <source>
        <dbReference type="ARBA" id="ARBA00036358"/>
    </source>
</evidence>
<dbReference type="PRINTS" id="PR00457">
    <property type="entry name" value="ANPEROXIDASE"/>
</dbReference>
<proteinExistence type="inferred from homology"/>
<evidence type="ECO:0000256" key="19">
    <source>
        <dbReference type="ARBA" id="ARBA00023004"/>
    </source>
</evidence>
<keyword evidence="21" id="KW-0275">Fatty acid biosynthesis</keyword>
<comment type="subunit">
    <text evidence="6">Homodimer.</text>
</comment>
<evidence type="ECO:0000256" key="9">
    <source>
        <dbReference type="ARBA" id="ARBA00022516"/>
    </source>
</evidence>
<dbReference type="PROSITE" id="PS50292">
    <property type="entry name" value="PEROXIDASE_3"/>
    <property type="match status" value="1"/>
</dbReference>
<keyword evidence="9" id="KW-0444">Lipid biosynthesis</keyword>
<comment type="cofactor">
    <cofactor evidence="1">
        <name>heme b</name>
        <dbReference type="ChEBI" id="CHEBI:60344"/>
    </cofactor>
</comment>
<dbReference type="InterPro" id="IPR000742">
    <property type="entry name" value="EGF"/>
</dbReference>
<dbReference type="PANTHER" id="PTHR11903:SF39">
    <property type="entry name" value="PROSTAGLANDIN G_H SYNTHASE 2-LIKE"/>
    <property type="match status" value="1"/>
</dbReference>
<evidence type="ECO:0000256" key="8">
    <source>
        <dbReference type="ARBA" id="ARBA00022501"/>
    </source>
</evidence>
<keyword evidence="11" id="KW-0643">Prostaglandin biosynthesis</keyword>
<evidence type="ECO:0000256" key="3">
    <source>
        <dbReference type="ARBA" id="ARBA00004586"/>
    </source>
</evidence>
<comment type="subcellular location">
    <subcellularLocation>
        <location evidence="3">Endoplasmic reticulum membrane</location>
    </subcellularLocation>
    <subcellularLocation>
        <location evidence="2">Microsome membrane</location>
    </subcellularLocation>
</comment>
<comment type="caution">
    <text evidence="26">Lacks conserved residue(s) required for the propagation of feature annotation.</text>
</comment>
<evidence type="ECO:0000256" key="5">
    <source>
        <dbReference type="ARBA" id="ARBA00008928"/>
    </source>
</evidence>
<dbReference type="EC" id="1.14.99.1" evidence="7"/>
<comment type="catalytic activity">
    <reaction evidence="22">
        <text>(9Z,12Z)-octadecadienoate + AH2 + O2 = (9S)-hydroxy-(10E,12Z)-octadecadienoate + A + H2O</text>
        <dbReference type="Rhea" id="RHEA:75459"/>
        <dbReference type="ChEBI" id="CHEBI:13193"/>
        <dbReference type="ChEBI" id="CHEBI:15377"/>
        <dbReference type="ChEBI" id="CHEBI:15379"/>
        <dbReference type="ChEBI" id="CHEBI:17499"/>
        <dbReference type="ChEBI" id="CHEBI:30245"/>
        <dbReference type="ChEBI" id="CHEBI:77852"/>
    </reaction>
    <physiologicalReaction direction="left-to-right" evidence="22">
        <dbReference type="Rhea" id="RHEA:75460"/>
    </physiologicalReaction>
</comment>
<dbReference type="SUPFAM" id="SSF57196">
    <property type="entry name" value="EGF/Laminin"/>
    <property type="match status" value="1"/>
</dbReference>
<accession>A0A8B8FBW2</accession>
<dbReference type="GO" id="GO:0006979">
    <property type="term" value="P:response to oxidative stress"/>
    <property type="evidence" value="ECO:0007669"/>
    <property type="project" value="InterPro"/>
</dbReference>
<dbReference type="Pfam" id="PF03098">
    <property type="entry name" value="An_peroxidase"/>
    <property type="match status" value="2"/>
</dbReference>
<keyword evidence="16" id="KW-0492">Microsome</keyword>
<dbReference type="AlphaFoldDB" id="A0A8B8FBW2"/>
<dbReference type="GO" id="GO:0004666">
    <property type="term" value="F:prostaglandin-endoperoxide synthase activity"/>
    <property type="evidence" value="ECO:0007669"/>
    <property type="project" value="UniProtKB-EC"/>
</dbReference>
<dbReference type="GO" id="GO:0005789">
    <property type="term" value="C:endoplasmic reticulum membrane"/>
    <property type="evidence" value="ECO:0007669"/>
    <property type="project" value="UniProtKB-SubCell"/>
</dbReference>
<protein>
    <recommendedName>
        <fullName evidence="7">prostaglandin-endoperoxide synthase</fullName>
        <ecNumber evidence="7">1.14.99.1</ecNumber>
    </recommendedName>
</protein>
<sequence>MDAYTLHLLKKLQKAKDRNEISDEEYYILEQLILGNRTTNRKDKEYAKSTNTHRSYFGWTWSWSTVMQELRLPLIYLSIVLFAIQYFTKEHDTKNWSYCDVLMKKQCQNGGVLVQNKGVFTCQCPRDYYGELCADERYFSIISRLIGGAWFDGANEDMRRGAPKTWWWQSLFPTTDPAERYQKTVISFHQQQLKRMTDDWVSTDGTENDILVLLTNSSRILLPDRPIYCPVNENLPPLNTLYDQVFKREKDGGLTQDPKRRNLLYRTFYRYFVMQFFGKDYDSTVTGSQLYGTDGYAEKRLRSMAGGKLKTEYSGGEQYPSRLSFAEKIRKVFTRTPVSDQQHWFNQAVTVGQPPRSVFADVYGALRTQWAVANPLLGEDSLLFAMTTLWMREHNRVCDLLTNRWPEWTDDQLYAVARRTVVAQMMAIMMNEVLPAANPFTLKYDPESYRDVLLNTSTTAKTPLELLLTTILPSGLPDGLDDTKQILASGMTETVRFMVDQKMGSLTSNNDGDATMPLTKLLIKLSRENRIKGFNDYRRHFGLRPYKSFYELTENHETANKLVSLYGDIDNVELLTGMLTEKKSDNVVPTFTVMINSFIVNSIITNPLGSKDLWNADTFGGEHGFDLVKSANIKTFICKNLIDKCDSNFTVDIYAN</sequence>
<evidence type="ECO:0000256" key="25">
    <source>
        <dbReference type="ARBA" id="ARBA00036409"/>
    </source>
</evidence>
<gene>
    <name evidence="29" type="primary">LOC112681725</name>
</gene>
<dbReference type="InterPro" id="IPR050783">
    <property type="entry name" value="Oxylipin_biosynth_metab"/>
</dbReference>
<dbReference type="GO" id="GO:0019371">
    <property type="term" value="P:cyclooxygenase pathway"/>
    <property type="evidence" value="ECO:0007669"/>
    <property type="project" value="TreeGrafter"/>
</dbReference>
<evidence type="ECO:0000256" key="12">
    <source>
        <dbReference type="ARBA" id="ARBA00022617"/>
    </source>
</evidence>
<dbReference type="OrthoDB" id="6333650at2759"/>
<dbReference type="SUPFAM" id="SSF48113">
    <property type="entry name" value="Heme-dependent peroxidases"/>
    <property type="match status" value="1"/>
</dbReference>
<evidence type="ECO:0000259" key="27">
    <source>
        <dbReference type="PROSITE" id="PS50026"/>
    </source>
</evidence>
<comment type="catalytic activity">
    <reaction evidence="23">
        <text>(9Z,12Z)-octadecadienoate + AH2 + O2 = (9R)-hydroxy-(10E,12Z)-octadecadienoate + A + H2O</text>
        <dbReference type="Rhea" id="RHEA:75447"/>
        <dbReference type="ChEBI" id="CHEBI:13193"/>
        <dbReference type="ChEBI" id="CHEBI:15377"/>
        <dbReference type="ChEBI" id="CHEBI:15379"/>
        <dbReference type="ChEBI" id="CHEBI:17499"/>
        <dbReference type="ChEBI" id="CHEBI:30245"/>
        <dbReference type="ChEBI" id="CHEBI:77895"/>
    </reaction>
    <physiologicalReaction direction="left-to-right" evidence="23">
        <dbReference type="Rhea" id="RHEA:75448"/>
    </physiologicalReaction>
</comment>
<dbReference type="GO" id="GO:0016702">
    <property type="term" value="F:oxidoreductase activity, acting on single donors with incorporation of molecular oxygen, incorporation of two atoms of oxygen"/>
    <property type="evidence" value="ECO:0007669"/>
    <property type="project" value="TreeGrafter"/>
</dbReference>
<dbReference type="PANTHER" id="PTHR11903">
    <property type="entry name" value="PROSTAGLANDIN G/H SYNTHASE"/>
    <property type="match status" value="1"/>
</dbReference>
<evidence type="ECO:0000313" key="29">
    <source>
        <dbReference type="RefSeq" id="XP_025407810.1"/>
    </source>
</evidence>
<evidence type="ECO:0000256" key="7">
    <source>
        <dbReference type="ARBA" id="ARBA00012440"/>
    </source>
</evidence>
<dbReference type="InterPro" id="IPR010255">
    <property type="entry name" value="Haem_peroxidase_sf"/>
</dbReference>
<evidence type="ECO:0000256" key="2">
    <source>
        <dbReference type="ARBA" id="ARBA00004524"/>
    </source>
</evidence>
<keyword evidence="20" id="KW-0443">Lipid metabolism</keyword>
<dbReference type="GO" id="GO:0046872">
    <property type="term" value="F:metal ion binding"/>
    <property type="evidence" value="ECO:0007669"/>
    <property type="project" value="UniProtKB-KW"/>
</dbReference>
<evidence type="ECO:0000313" key="28">
    <source>
        <dbReference type="Proteomes" id="UP000694846"/>
    </source>
</evidence>
<evidence type="ECO:0000256" key="13">
    <source>
        <dbReference type="ARBA" id="ARBA00022723"/>
    </source>
</evidence>
<keyword evidence="26" id="KW-0245">EGF-like domain</keyword>
<dbReference type="RefSeq" id="XP_025407810.1">
    <property type="nucleotide sequence ID" value="XM_025552025.1"/>
</dbReference>
<evidence type="ECO:0000256" key="6">
    <source>
        <dbReference type="ARBA" id="ARBA00011738"/>
    </source>
</evidence>
<feature type="domain" description="EGF-like" evidence="27">
    <location>
        <begin position="95"/>
        <end position="134"/>
    </location>
</feature>
<evidence type="ECO:0000256" key="17">
    <source>
        <dbReference type="ARBA" id="ARBA00022964"/>
    </source>
</evidence>
<dbReference type="PROSITE" id="PS00022">
    <property type="entry name" value="EGF_1"/>
    <property type="match status" value="1"/>
</dbReference>
<keyword evidence="19" id="KW-0408">Iron</keyword>
<keyword evidence="13" id="KW-0479">Metal-binding</keyword>
<dbReference type="CDD" id="cd00053">
    <property type="entry name" value="EGF"/>
    <property type="match status" value="1"/>
</dbReference>
<dbReference type="Proteomes" id="UP000694846">
    <property type="component" value="Unplaced"/>
</dbReference>
<evidence type="ECO:0000256" key="22">
    <source>
        <dbReference type="ARBA" id="ARBA00035976"/>
    </source>
</evidence>
<name>A0A8B8FBW2_9HEMI</name>